<protein>
    <recommendedName>
        <fullName evidence="1">Endonuclease/exonuclease/phosphatase domain-containing protein</fullName>
    </recommendedName>
</protein>
<evidence type="ECO:0000313" key="3">
    <source>
        <dbReference type="Proteomes" id="UP000011723"/>
    </source>
</evidence>
<dbReference type="Pfam" id="PF03372">
    <property type="entry name" value="Exo_endo_phos"/>
    <property type="match status" value="1"/>
</dbReference>
<name>M1P5X8_9CORY</name>
<feature type="domain" description="Endonuclease/exonuclease/phosphatase" evidence="1">
    <location>
        <begin position="2"/>
        <end position="220"/>
    </location>
</feature>
<evidence type="ECO:0000259" key="1">
    <source>
        <dbReference type="Pfam" id="PF03372"/>
    </source>
</evidence>
<dbReference type="HOGENOM" id="CLU_030508_1_0_11"/>
<evidence type="ECO:0000313" key="2">
    <source>
        <dbReference type="EMBL" id="AGF72036.1"/>
    </source>
</evidence>
<gene>
    <name evidence="2" type="ORF">A605_05150</name>
</gene>
<dbReference type="KEGG" id="chn:A605_05150"/>
<dbReference type="Gene3D" id="3.60.10.10">
    <property type="entry name" value="Endonuclease/exonuclease/phosphatase"/>
    <property type="match status" value="1"/>
</dbReference>
<sequence length="236" mass="25854">MRALLQVEQPTVLGAQEALPDQVSFLQDSLGQGYRVIGQGRSANGGGEASPILYDSRRLELLDWKQSALSDTPERPGSVSWGNIIPRIMVSAIFRDRVTSRRFLTVNTHLDHLSRRSRVRSAQAVLRVVSDSGLSAVVTGDLNDGAGSAPLRELLTEGELVDTWETAEAHDSEAWGTFPNYRAPRRGGRRLDWILASPTFRVLRAATNPQRHDGGWASDHLPVQAVMLPPENSGAQ</sequence>
<dbReference type="SUPFAM" id="SSF56219">
    <property type="entry name" value="DNase I-like"/>
    <property type="match status" value="1"/>
</dbReference>
<dbReference type="Proteomes" id="UP000011723">
    <property type="component" value="Chromosome"/>
</dbReference>
<dbReference type="AlphaFoldDB" id="M1P5X8"/>
<proteinExistence type="predicted"/>
<dbReference type="eggNOG" id="COG3568">
    <property type="taxonomic scope" value="Bacteria"/>
</dbReference>
<accession>M1P5X8</accession>
<dbReference type="STRING" id="1121362.A605_05150"/>
<dbReference type="InterPro" id="IPR005135">
    <property type="entry name" value="Endo/exonuclease/phosphatase"/>
</dbReference>
<organism evidence="2 3">
    <name type="scientific">Corynebacterium halotolerans YIM 70093 = DSM 44683</name>
    <dbReference type="NCBI Taxonomy" id="1121362"/>
    <lineage>
        <taxon>Bacteria</taxon>
        <taxon>Bacillati</taxon>
        <taxon>Actinomycetota</taxon>
        <taxon>Actinomycetes</taxon>
        <taxon>Mycobacteriales</taxon>
        <taxon>Corynebacteriaceae</taxon>
        <taxon>Corynebacterium</taxon>
    </lineage>
</organism>
<keyword evidence="3" id="KW-1185">Reference proteome</keyword>
<dbReference type="CDD" id="cd09083">
    <property type="entry name" value="EEP-1"/>
    <property type="match status" value="1"/>
</dbReference>
<reference evidence="2 3" key="1">
    <citation type="journal article" date="2012" name="Stand. Genomic Sci.">
        <title>Genome sequence of the halotolerant bacterium Corynebacterium halotolerans type strain YIM 70093(T) (= DSM 44683(T)).</title>
        <authorList>
            <person name="Ruckert C."/>
            <person name="Albersmeier A."/>
            <person name="Al-Dilaimi A."/>
            <person name="Niehaus K."/>
            <person name="Szczepanowski R."/>
            <person name="Kalinowski J."/>
        </authorList>
    </citation>
    <scope>NUCLEOTIDE SEQUENCE [LARGE SCALE GENOMIC DNA]</scope>
    <source>
        <strain evidence="2">YIM 70093</strain>
    </source>
</reference>
<dbReference type="EMBL" id="CP003697">
    <property type="protein sequence ID" value="AGF72036.1"/>
    <property type="molecule type" value="Genomic_DNA"/>
</dbReference>
<dbReference type="InterPro" id="IPR036691">
    <property type="entry name" value="Endo/exonu/phosph_ase_sf"/>
</dbReference>
<dbReference type="GO" id="GO:0003824">
    <property type="term" value="F:catalytic activity"/>
    <property type="evidence" value="ECO:0007669"/>
    <property type="project" value="InterPro"/>
</dbReference>
<dbReference type="PATRIC" id="fig|1121362.3.peg.1035"/>